<evidence type="ECO:0000256" key="7">
    <source>
        <dbReference type="ARBA" id="ARBA00022598"/>
    </source>
</evidence>
<dbReference type="RefSeq" id="WP_013406721.1">
    <property type="nucleotide sequence ID" value="NC_014654.1"/>
</dbReference>
<dbReference type="EMBL" id="CP002304">
    <property type="protein sequence ID" value="ADQ15656.1"/>
    <property type="molecule type" value="Genomic_DNA"/>
</dbReference>
<dbReference type="STRING" id="656519.Halsa_2248"/>
<comment type="catalytic activity">
    <reaction evidence="14 15">
        <text>2-formamido-N(1)-(5-O-phospho-beta-D-ribosyl)acetamidine + ATP = 5-amino-1-(5-phospho-beta-D-ribosyl)imidazole + ADP + phosphate + H(+)</text>
        <dbReference type="Rhea" id="RHEA:23032"/>
        <dbReference type="ChEBI" id="CHEBI:15378"/>
        <dbReference type="ChEBI" id="CHEBI:30616"/>
        <dbReference type="ChEBI" id="CHEBI:43474"/>
        <dbReference type="ChEBI" id="CHEBI:137981"/>
        <dbReference type="ChEBI" id="CHEBI:147287"/>
        <dbReference type="ChEBI" id="CHEBI:456216"/>
        <dbReference type="EC" id="6.3.3.1"/>
    </reaction>
</comment>
<evidence type="ECO:0000256" key="3">
    <source>
        <dbReference type="ARBA" id="ARBA00010280"/>
    </source>
</evidence>
<evidence type="ECO:0000256" key="9">
    <source>
        <dbReference type="ARBA" id="ARBA00022755"/>
    </source>
</evidence>
<protein>
    <recommendedName>
        <fullName evidence="5 15">Phosphoribosylformylglycinamidine cyclo-ligase</fullName>
        <ecNumber evidence="4 15">6.3.3.1</ecNumber>
    </recommendedName>
    <alternativeName>
        <fullName evidence="12 15">AIR synthase</fullName>
    </alternativeName>
    <alternativeName>
        <fullName evidence="13 15">AIRS</fullName>
    </alternativeName>
    <alternativeName>
        <fullName evidence="11 15">Phosphoribosyl-aminoimidazole synthetase</fullName>
    </alternativeName>
</protein>
<sequence>MGLNYKESGVDIDAGKKAVNLMKKDVEATHGPEVLNSLGGFGGLFQLDLGKYEKPVLVSGTDGVGTKLKLAFKLDKHDSIGIDLVAMSVNDILAQGAKPLFFLDYLATGKLEPEKTAQIVRGIALGCQESSAALIGGETAEMAGFYKDGEYDLAGFAVGIVDRSKIITGQNIKEGNLIIGLASNGLHSNGFTLARAALFNKAGYDYQEKIPGLENNLGEELLKPTRIYVKSVLSTLEDYYLSINGIAHITGGGLIENIIRILPEQLAAEIDSSKWEQQKIFKIIQEAGKIDDFEMLRTFNMGIGMVLIIDPSDKKEIMSELKAQGESPYQIGEIEKSQDYGMKIKIAGEIIEMG</sequence>
<name>E4RKK9_HALHG</name>
<feature type="domain" description="PurM-like C-terminal" evidence="17">
    <location>
        <begin position="173"/>
        <end position="343"/>
    </location>
</feature>
<dbReference type="Pfam" id="PF02769">
    <property type="entry name" value="AIRS_C"/>
    <property type="match status" value="1"/>
</dbReference>
<dbReference type="GO" id="GO:0005524">
    <property type="term" value="F:ATP binding"/>
    <property type="evidence" value="ECO:0007669"/>
    <property type="project" value="UniProtKB-KW"/>
</dbReference>
<dbReference type="UniPathway" id="UPA00074">
    <property type="reaction ID" value="UER00129"/>
</dbReference>
<dbReference type="Gene3D" id="3.90.650.10">
    <property type="entry name" value="PurM-like C-terminal domain"/>
    <property type="match status" value="1"/>
</dbReference>
<dbReference type="PANTHER" id="PTHR10520">
    <property type="entry name" value="TRIFUNCTIONAL PURINE BIOSYNTHETIC PROTEIN ADENOSINE-3-RELATED"/>
    <property type="match status" value="1"/>
</dbReference>
<dbReference type="Gene3D" id="3.30.1330.10">
    <property type="entry name" value="PurM-like, N-terminal domain"/>
    <property type="match status" value="1"/>
</dbReference>
<evidence type="ECO:0000256" key="1">
    <source>
        <dbReference type="ARBA" id="ARBA00004496"/>
    </source>
</evidence>
<evidence type="ECO:0000256" key="5">
    <source>
        <dbReference type="ARBA" id="ARBA00020367"/>
    </source>
</evidence>
<dbReference type="eggNOG" id="COG0150">
    <property type="taxonomic scope" value="Bacteria"/>
</dbReference>
<dbReference type="HAMAP" id="MF_00741">
    <property type="entry name" value="AIRS"/>
    <property type="match status" value="1"/>
</dbReference>
<dbReference type="GO" id="GO:0046084">
    <property type="term" value="P:adenine biosynthetic process"/>
    <property type="evidence" value="ECO:0007669"/>
    <property type="project" value="TreeGrafter"/>
</dbReference>
<dbReference type="CDD" id="cd02196">
    <property type="entry name" value="PurM"/>
    <property type="match status" value="1"/>
</dbReference>
<dbReference type="Proteomes" id="UP000007434">
    <property type="component" value="Chromosome"/>
</dbReference>
<dbReference type="FunFam" id="3.90.650.10:FF:000011">
    <property type="entry name" value="Phosphoribosylformylglycinamidine cyclo-ligase"/>
    <property type="match status" value="1"/>
</dbReference>
<dbReference type="InterPro" id="IPR036921">
    <property type="entry name" value="PurM-like_N_sf"/>
</dbReference>
<comment type="pathway">
    <text evidence="2 15">Purine metabolism; IMP biosynthesis via de novo pathway; 5-amino-1-(5-phospho-D-ribosyl)imidazole from N(2)-formyl-N(1)-(5-phospho-D-ribosyl)glycinamide: step 2/2.</text>
</comment>
<evidence type="ECO:0000256" key="14">
    <source>
        <dbReference type="ARBA" id="ARBA00049057"/>
    </source>
</evidence>
<dbReference type="KEGG" id="has:Halsa_2248"/>
<evidence type="ECO:0000256" key="4">
    <source>
        <dbReference type="ARBA" id="ARBA00013047"/>
    </source>
</evidence>
<dbReference type="GO" id="GO:0005829">
    <property type="term" value="C:cytosol"/>
    <property type="evidence" value="ECO:0007669"/>
    <property type="project" value="TreeGrafter"/>
</dbReference>
<reference evidence="18 19" key="1">
    <citation type="submission" date="2010-11" db="EMBL/GenBank/DDBJ databases">
        <title>Complete sequence of Halanaerobium sp. sapolanicus.</title>
        <authorList>
            <consortium name="US DOE Joint Genome Institute"/>
            <person name="Lucas S."/>
            <person name="Copeland A."/>
            <person name="Lapidus A."/>
            <person name="Cheng J.-F."/>
            <person name="Bruce D."/>
            <person name="Goodwin L."/>
            <person name="Pitluck S."/>
            <person name="Davenport K."/>
            <person name="Detter J.C."/>
            <person name="Han C."/>
            <person name="Tapia R."/>
            <person name="Land M."/>
            <person name="Hauser L."/>
            <person name="Jeffries C."/>
            <person name="Kyrpides N."/>
            <person name="Ivanova N."/>
            <person name="Mikhailova N."/>
            <person name="Begemann M.B."/>
            <person name="Mormile M.R."/>
            <person name="Wall J.D."/>
            <person name="Elias D.A."/>
            <person name="Woyke T."/>
        </authorList>
    </citation>
    <scope>NUCLEOTIDE SEQUENCE [LARGE SCALE GENOMIC DNA]</scope>
    <source>
        <strain evidence="19">sapolanicus</strain>
    </source>
</reference>
<evidence type="ECO:0000256" key="2">
    <source>
        <dbReference type="ARBA" id="ARBA00004686"/>
    </source>
</evidence>
<evidence type="ECO:0000256" key="11">
    <source>
        <dbReference type="ARBA" id="ARBA00031908"/>
    </source>
</evidence>
<evidence type="ECO:0000313" key="18">
    <source>
        <dbReference type="EMBL" id="ADQ15656.1"/>
    </source>
</evidence>
<dbReference type="InterPro" id="IPR036676">
    <property type="entry name" value="PurM-like_C_sf"/>
</dbReference>
<dbReference type="GO" id="GO:0004637">
    <property type="term" value="F:phosphoribosylamine-glycine ligase activity"/>
    <property type="evidence" value="ECO:0007669"/>
    <property type="project" value="TreeGrafter"/>
</dbReference>
<comment type="subcellular location">
    <subcellularLocation>
        <location evidence="1 15">Cytoplasm</location>
    </subcellularLocation>
</comment>
<gene>
    <name evidence="15" type="primary">purM</name>
    <name evidence="18" type="ordered locus">Halsa_2248</name>
</gene>
<evidence type="ECO:0000256" key="12">
    <source>
        <dbReference type="ARBA" id="ARBA00032931"/>
    </source>
</evidence>
<accession>E4RKK9</accession>
<keyword evidence="9 15" id="KW-0658">Purine biosynthesis</keyword>
<dbReference type="NCBIfam" id="TIGR00878">
    <property type="entry name" value="purM"/>
    <property type="match status" value="1"/>
</dbReference>
<dbReference type="SUPFAM" id="SSF56042">
    <property type="entry name" value="PurM C-terminal domain-like"/>
    <property type="match status" value="1"/>
</dbReference>
<dbReference type="EC" id="6.3.3.1" evidence="4 15"/>
<dbReference type="GO" id="GO:0006189">
    <property type="term" value="P:'de novo' IMP biosynthetic process"/>
    <property type="evidence" value="ECO:0007669"/>
    <property type="project" value="UniProtKB-UniRule"/>
</dbReference>
<dbReference type="PANTHER" id="PTHR10520:SF12">
    <property type="entry name" value="TRIFUNCTIONAL PURINE BIOSYNTHETIC PROTEIN ADENOSINE-3"/>
    <property type="match status" value="1"/>
</dbReference>
<keyword evidence="7 15" id="KW-0436">Ligase</keyword>
<organism evidence="18 19">
    <name type="scientific">Halanaerobium hydrogeniformans</name>
    <name type="common">Halanaerobium sp. (strain sapolanicus)</name>
    <dbReference type="NCBI Taxonomy" id="656519"/>
    <lineage>
        <taxon>Bacteria</taxon>
        <taxon>Bacillati</taxon>
        <taxon>Bacillota</taxon>
        <taxon>Clostridia</taxon>
        <taxon>Halanaerobiales</taxon>
        <taxon>Halanaerobiaceae</taxon>
        <taxon>Halanaerobium</taxon>
    </lineage>
</organism>
<keyword evidence="8 15" id="KW-0547">Nucleotide-binding</keyword>
<dbReference type="InterPro" id="IPR004733">
    <property type="entry name" value="PurM_cligase"/>
</dbReference>
<evidence type="ECO:0000259" key="17">
    <source>
        <dbReference type="Pfam" id="PF02769"/>
    </source>
</evidence>
<dbReference type="InterPro" id="IPR010918">
    <property type="entry name" value="PurM-like_C_dom"/>
</dbReference>
<dbReference type="OrthoDB" id="9802507at2"/>
<keyword evidence="19" id="KW-1185">Reference proteome</keyword>
<dbReference type="Pfam" id="PF00586">
    <property type="entry name" value="AIRS"/>
    <property type="match status" value="1"/>
</dbReference>
<dbReference type="FunFam" id="3.30.1330.10:FF:000001">
    <property type="entry name" value="Phosphoribosylformylglycinamidine cyclo-ligase"/>
    <property type="match status" value="1"/>
</dbReference>
<evidence type="ECO:0000259" key="16">
    <source>
        <dbReference type="Pfam" id="PF00586"/>
    </source>
</evidence>
<dbReference type="HOGENOM" id="CLU_047116_0_0_9"/>
<evidence type="ECO:0000256" key="15">
    <source>
        <dbReference type="HAMAP-Rule" id="MF_00741"/>
    </source>
</evidence>
<dbReference type="AlphaFoldDB" id="E4RKK9"/>
<evidence type="ECO:0000256" key="10">
    <source>
        <dbReference type="ARBA" id="ARBA00022840"/>
    </source>
</evidence>
<keyword evidence="6 15" id="KW-0963">Cytoplasm</keyword>
<proteinExistence type="inferred from homology"/>
<dbReference type="GO" id="GO:0004641">
    <property type="term" value="F:phosphoribosylformylglycinamidine cyclo-ligase activity"/>
    <property type="evidence" value="ECO:0007669"/>
    <property type="project" value="UniProtKB-UniRule"/>
</dbReference>
<evidence type="ECO:0000313" key="19">
    <source>
        <dbReference type="Proteomes" id="UP000007434"/>
    </source>
</evidence>
<keyword evidence="10 15" id="KW-0067">ATP-binding</keyword>
<evidence type="ECO:0000256" key="8">
    <source>
        <dbReference type="ARBA" id="ARBA00022741"/>
    </source>
</evidence>
<dbReference type="SUPFAM" id="SSF55326">
    <property type="entry name" value="PurM N-terminal domain-like"/>
    <property type="match status" value="1"/>
</dbReference>
<evidence type="ECO:0000256" key="6">
    <source>
        <dbReference type="ARBA" id="ARBA00022490"/>
    </source>
</evidence>
<evidence type="ECO:0000256" key="13">
    <source>
        <dbReference type="ARBA" id="ARBA00033093"/>
    </source>
</evidence>
<dbReference type="InterPro" id="IPR016188">
    <property type="entry name" value="PurM-like_N"/>
</dbReference>
<reference evidence="18 19" key="2">
    <citation type="journal article" date="2011" name="J. Bacteriol.">
        <title>Complete Genome Sequence of the Haloalkaliphilic, Hydrogen Producing Halanaerobium hydrogenoformans.</title>
        <authorList>
            <person name="Brown S.D."/>
            <person name="Begemann M.B."/>
            <person name="Mormile M.R."/>
            <person name="Wall J.D."/>
            <person name="Han C.S."/>
            <person name="Goodwin L.A."/>
            <person name="Pitluck S."/>
            <person name="Land M.L."/>
            <person name="Hauser L.J."/>
            <person name="Elias D.A."/>
        </authorList>
    </citation>
    <scope>NUCLEOTIDE SEQUENCE [LARGE SCALE GENOMIC DNA]</scope>
    <source>
        <strain evidence="19">sapolanicus</strain>
    </source>
</reference>
<comment type="similarity">
    <text evidence="3 15">Belongs to the AIR synthase family.</text>
</comment>
<feature type="domain" description="PurM-like N-terminal" evidence="16">
    <location>
        <begin position="56"/>
        <end position="161"/>
    </location>
</feature>